<organism evidence="2 3">
    <name type="scientific">Syncephalis pseudoplumigaleata</name>
    <dbReference type="NCBI Taxonomy" id="1712513"/>
    <lineage>
        <taxon>Eukaryota</taxon>
        <taxon>Fungi</taxon>
        <taxon>Fungi incertae sedis</taxon>
        <taxon>Zoopagomycota</taxon>
        <taxon>Zoopagomycotina</taxon>
        <taxon>Zoopagomycetes</taxon>
        <taxon>Zoopagales</taxon>
        <taxon>Piptocephalidaceae</taxon>
        <taxon>Syncephalis</taxon>
    </lineage>
</organism>
<reference evidence="3" key="1">
    <citation type="journal article" date="2018" name="Nat. Microbiol.">
        <title>Leveraging single-cell genomics to expand the fungal tree of life.</title>
        <authorList>
            <person name="Ahrendt S.R."/>
            <person name="Quandt C.A."/>
            <person name="Ciobanu D."/>
            <person name="Clum A."/>
            <person name="Salamov A."/>
            <person name="Andreopoulos B."/>
            <person name="Cheng J.F."/>
            <person name="Woyke T."/>
            <person name="Pelin A."/>
            <person name="Henrissat B."/>
            <person name="Reynolds N.K."/>
            <person name="Benny G.L."/>
            <person name="Smith M.E."/>
            <person name="James T.Y."/>
            <person name="Grigoriev I.V."/>
        </authorList>
    </citation>
    <scope>NUCLEOTIDE SEQUENCE [LARGE SCALE GENOMIC DNA]</scope>
    <source>
        <strain evidence="3">Benny S71-1</strain>
    </source>
</reference>
<feature type="region of interest" description="Disordered" evidence="1">
    <location>
        <begin position="207"/>
        <end position="228"/>
    </location>
</feature>
<evidence type="ECO:0000313" key="3">
    <source>
        <dbReference type="Proteomes" id="UP000278143"/>
    </source>
</evidence>
<dbReference type="Gene3D" id="2.130.10.10">
    <property type="entry name" value="YVTN repeat-like/Quinoprotein amine dehydrogenase"/>
    <property type="match status" value="1"/>
</dbReference>
<accession>A0A4P9YS52</accession>
<dbReference type="SUPFAM" id="SSF50978">
    <property type="entry name" value="WD40 repeat-like"/>
    <property type="match status" value="1"/>
</dbReference>
<dbReference type="AlphaFoldDB" id="A0A4P9YS52"/>
<keyword evidence="3" id="KW-1185">Reference proteome</keyword>
<dbReference type="Proteomes" id="UP000278143">
    <property type="component" value="Unassembled WGS sequence"/>
</dbReference>
<evidence type="ECO:0008006" key="4">
    <source>
        <dbReference type="Google" id="ProtNLM"/>
    </source>
</evidence>
<gene>
    <name evidence="2" type="ORF">SYNPS1DRAFT_31873</name>
</gene>
<evidence type="ECO:0000313" key="2">
    <source>
        <dbReference type="EMBL" id="RKP22525.1"/>
    </source>
</evidence>
<evidence type="ECO:0000256" key="1">
    <source>
        <dbReference type="SAM" id="MobiDB-lite"/>
    </source>
</evidence>
<sequence>MHSTLVEYTRMEDGITCMAFTVSFLPHTGNRYFLAACDDGVKLFDFETARVVQTFDSLYSSYCDCAKFVNCVDMPYDDTGKRPYEYVITRGVELLDSEDCTLASQPNSVILHKLMYPTTKGGVFKLVEEKRYQHEEYHSNSWLVKIASNGRFILAPTLNGQVFLFDIRSGKVLMVLKGCEDGTVKVYTQTNTTASTADADKEATLATSMENQEEEEEDDEEEEAWNTRQHQRPSLLSYLCCNAYNERTNRLIELNWNDIVEDQRIDDKQASASASLASIPSVDDDGHTGLCCPARQRWPPPPPPRQRREAAQYEEEDSEVEAWLLGGEESALMDTAYELSQQHMDAFERHLNEQLTK</sequence>
<dbReference type="InterPro" id="IPR015943">
    <property type="entry name" value="WD40/YVTN_repeat-like_dom_sf"/>
</dbReference>
<dbReference type="InterPro" id="IPR036322">
    <property type="entry name" value="WD40_repeat_dom_sf"/>
</dbReference>
<name>A0A4P9YS52_9FUNG</name>
<dbReference type="EMBL" id="KZ991995">
    <property type="protein sequence ID" value="RKP22525.1"/>
    <property type="molecule type" value="Genomic_DNA"/>
</dbReference>
<proteinExistence type="predicted"/>
<dbReference type="OrthoDB" id="5588835at2759"/>
<feature type="compositionally biased region" description="Acidic residues" evidence="1">
    <location>
        <begin position="211"/>
        <end position="224"/>
    </location>
</feature>
<feature type="region of interest" description="Disordered" evidence="1">
    <location>
        <begin position="279"/>
        <end position="319"/>
    </location>
</feature>
<protein>
    <recommendedName>
        <fullName evidence="4">WD40-repeat-containing domain protein</fullName>
    </recommendedName>
</protein>